<evidence type="ECO:0000313" key="2">
    <source>
        <dbReference type="Proteomes" id="UP000270291"/>
    </source>
</evidence>
<keyword evidence="2" id="KW-1185">Reference proteome</keyword>
<accession>A0A3R9V4T3</accession>
<organism evidence="1 2">
    <name type="scientific">Hymenobacter perfusus</name>
    <dbReference type="NCBI Taxonomy" id="1236770"/>
    <lineage>
        <taxon>Bacteria</taxon>
        <taxon>Pseudomonadati</taxon>
        <taxon>Bacteroidota</taxon>
        <taxon>Cytophagia</taxon>
        <taxon>Cytophagales</taxon>
        <taxon>Hymenobacteraceae</taxon>
        <taxon>Hymenobacter</taxon>
    </lineage>
</organism>
<reference evidence="1 2" key="1">
    <citation type="submission" date="2018-12" db="EMBL/GenBank/DDBJ databases">
        <authorList>
            <person name="Feng G."/>
            <person name="Zhu H."/>
        </authorList>
    </citation>
    <scope>NUCLEOTIDE SEQUENCE [LARGE SCALE GENOMIC DNA]</scope>
    <source>
        <strain evidence="1 2">LMG 26000</strain>
    </source>
</reference>
<name>A0A3R9V4T3_9BACT</name>
<comment type="caution">
    <text evidence="1">The sequence shown here is derived from an EMBL/GenBank/DDBJ whole genome shotgun (WGS) entry which is preliminary data.</text>
</comment>
<gene>
    <name evidence="1" type="ORF">EI293_06110</name>
</gene>
<sequence length="123" mass="14064">MNPTDIKDTALCEMGFIRISLYRGWDYPMGNVEASFIPATDVRYLHQTVAIDGTRLYAYSWIDEPGFLLTTERHISALEHMVAELETDNIPLLKQQVEKFFLRHGGMGPQISTAVHRPLRQLS</sequence>
<dbReference type="RefSeq" id="WP_125436217.1">
    <property type="nucleotide sequence ID" value="NZ_RWIU01000001.1"/>
</dbReference>
<dbReference type="AlphaFoldDB" id="A0A3R9V4T3"/>
<dbReference type="EMBL" id="RWIU01000001">
    <property type="protein sequence ID" value="RSK46719.1"/>
    <property type="molecule type" value="Genomic_DNA"/>
</dbReference>
<protein>
    <submittedName>
        <fullName evidence="1">Uncharacterized protein</fullName>
    </submittedName>
</protein>
<evidence type="ECO:0000313" key="1">
    <source>
        <dbReference type="EMBL" id="RSK46719.1"/>
    </source>
</evidence>
<dbReference type="OrthoDB" id="882023at2"/>
<proteinExistence type="predicted"/>
<dbReference type="Proteomes" id="UP000270291">
    <property type="component" value="Unassembled WGS sequence"/>
</dbReference>